<keyword evidence="3" id="KW-1185">Reference proteome</keyword>
<dbReference type="AlphaFoldDB" id="A0A1H0SKI2"/>
<reference evidence="2 3" key="1">
    <citation type="submission" date="2016-10" db="EMBL/GenBank/DDBJ databases">
        <authorList>
            <person name="de Groot N.N."/>
        </authorList>
    </citation>
    <scope>NUCLEOTIDE SEQUENCE [LARGE SCALE GENOMIC DNA]</scope>
    <source>
        <strain evidence="3">P4-7,KCTC 19426,CECT 7604</strain>
    </source>
</reference>
<accession>A0A1H0SKI2</accession>
<dbReference type="GO" id="GO:0016747">
    <property type="term" value="F:acyltransferase activity, transferring groups other than amino-acyl groups"/>
    <property type="evidence" value="ECO:0007669"/>
    <property type="project" value="InterPro"/>
</dbReference>
<dbReference type="Gene3D" id="3.40.630.30">
    <property type="match status" value="1"/>
</dbReference>
<dbReference type="PIRSF" id="PIRSF021603">
    <property type="entry name" value="UCP21603_acetyltransf"/>
    <property type="match status" value="1"/>
</dbReference>
<evidence type="ECO:0000313" key="2">
    <source>
        <dbReference type="EMBL" id="SDP42175.1"/>
    </source>
</evidence>
<dbReference type="InterPro" id="IPR016181">
    <property type="entry name" value="Acyl_CoA_acyltransferase"/>
</dbReference>
<dbReference type="SUPFAM" id="SSF55729">
    <property type="entry name" value="Acyl-CoA N-acyltransferases (Nat)"/>
    <property type="match status" value="1"/>
</dbReference>
<organism evidence="2 3">
    <name type="scientific">Nakamurella panacisegetis</name>
    <dbReference type="NCBI Taxonomy" id="1090615"/>
    <lineage>
        <taxon>Bacteria</taxon>
        <taxon>Bacillati</taxon>
        <taxon>Actinomycetota</taxon>
        <taxon>Actinomycetes</taxon>
        <taxon>Nakamurellales</taxon>
        <taxon>Nakamurellaceae</taxon>
        <taxon>Nakamurella</taxon>
    </lineage>
</organism>
<feature type="domain" description="N-acetyltransferase" evidence="1">
    <location>
        <begin position="137"/>
        <end position="277"/>
    </location>
</feature>
<dbReference type="InterPro" id="IPR000182">
    <property type="entry name" value="GNAT_dom"/>
</dbReference>
<gene>
    <name evidence="2" type="ORF">SAMN04515671_4155</name>
</gene>
<dbReference type="Pfam" id="PF13312">
    <property type="entry name" value="DUF4081"/>
    <property type="match status" value="1"/>
</dbReference>
<dbReference type="InterPro" id="IPR025289">
    <property type="entry name" value="DUF4081"/>
</dbReference>
<dbReference type="STRING" id="1090615.SAMN04515671_4155"/>
<proteinExistence type="predicted"/>
<name>A0A1H0SKI2_9ACTN</name>
<dbReference type="RefSeq" id="WP_090479907.1">
    <property type="nucleotide sequence ID" value="NZ_LT629710.1"/>
</dbReference>
<dbReference type="InterPro" id="IPR016794">
    <property type="entry name" value="UCP21603_acetyltransf"/>
</dbReference>
<evidence type="ECO:0000259" key="1">
    <source>
        <dbReference type="PROSITE" id="PS51186"/>
    </source>
</evidence>
<dbReference type="PROSITE" id="PS51186">
    <property type="entry name" value="GNAT"/>
    <property type="match status" value="1"/>
</dbReference>
<evidence type="ECO:0000313" key="3">
    <source>
        <dbReference type="Proteomes" id="UP000198741"/>
    </source>
</evidence>
<dbReference type="OrthoDB" id="5241264at2"/>
<dbReference type="EMBL" id="LT629710">
    <property type="protein sequence ID" value="SDP42175.1"/>
    <property type="molecule type" value="Genomic_DNA"/>
</dbReference>
<protein>
    <recommendedName>
        <fullName evidence="1">N-acetyltransferase domain-containing protein</fullName>
    </recommendedName>
</protein>
<dbReference type="Proteomes" id="UP000198741">
    <property type="component" value="Chromosome I"/>
</dbReference>
<dbReference type="Pfam" id="PF00583">
    <property type="entry name" value="Acetyltransf_1"/>
    <property type="match status" value="1"/>
</dbReference>
<sequence>MLTAGFARVLGPAQGAEVARVLASDPIAACLVAARFEQAGMDSRALGGQFWGVGGGRDGVCFDGPNLVPLSGDKHSLKAFAQAASRGGRRCASILGPAELVLPLWDRLSGRWGPAREVRADQPLMACTERVQCEIDPMMRPVQISEIDAYYPAAVAMFTEEVGVDPRWPDGGVGYHARVEELIRAGRSFARFEDGRVVVKAEIGALSSRAGLIQGVWVAPDHRGRGLAAPAVATVAQYLQTLRRIPSLYVNHHNLAARAAYRRIGFRQVGTFASVLF</sequence>